<reference evidence="1" key="1">
    <citation type="submission" date="2020-07" db="EMBL/GenBank/DDBJ databases">
        <title>Multicomponent nature underlies the extraordinary mechanical properties of spider dragline silk.</title>
        <authorList>
            <person name="Kono N."/>
            <person name="Nakamura H."/>
            <person name="Mori M."/>
            <person name="Yoshida Y."/>
            <person name="Ohtoshi R."/>
            <person name="Malay A.D."/>
            <person name="Moran D.A.P."/>
            <person name="Tomita M."/>
            <person name="Numata K."/>
            <person name="Arakawa K."/>
        </authorList>
    </citation>
    <scope>NUCLEOTIDE SEQUENCE</scope>
</reference>
<name>A0A8X6HVP1_TRICU</name>
<protein>
    <submittedName>
        <fullName evidence="1">Uncharacterized protein</fullName>
    </submittedName>
</protein>
<evidence type="ECO:0000313" key="2">
    <source>
        <dbReference type="Proteomes" id="UP000887116"/>
    </source>
</evidence>
<dbReference type="EMBL" id="BMAO01039340">
    <property type="protein sequence ID" value="GFR30749.1"/>
    <property type="molecule type" value="Genomic_DNA"/>
</dbReference>
<sequence length="92" mass="10750">MHGMNFKNVMMLAVYLMGAHKRYGDSENDLVYKTVYPPQSRSSRGEGKSQRTFHGFMKRKLTAEWKKGGIYFAKKKKRKRSFGVLQETTNPR</sequence>
<proteinExistence type="predicted"/>
<dbReference type="Proteomes" id="UP000887116">
    <property type="component" value="Unassembled WGS sequence"/>
</dbReference>
<organism evidence="1 2">
    <name type="scientific">Trichonephila clavata</name>
    <name type="common">Joro spider</name>
    <name type="synonym">Nephila clavata</name>
    <dbReference type="NCBI Taxonomy" id="2740835"/>
    <lineage>
        <taxon>Eukaryota</taxon>
        <taxon>Metazoa</taxon>
        <taxon>Ecdysozoa</taxon>
        <taxon>Arthropoda</taxon>
        <taxon>Chelicerata</taxon>
        <taxon>Arachnida</taxon>
        <taxon>Araneae</taxon>
        <taxon>Araneomorphae</taxon>
        <taxon>Entelegynae</taxon>
        <taxon>Araneoidea</taxon>
        <taxon>Nephilidae</taxon>
        <taxon>Trichonephila</taxon>
    </lineage>
</organism>
<keyword evidence="2" id="KW-1185">Reference proteome</keyword>
<evidence type="ECO:0000313" key="1">
    <source>
        <dbReference type="EMBL" id="GFR30749.1"/>
    </source>
</evidence>
<dbReference type="AlphaFoldDB" id="A0A8X6HVP1"/>
<accession>A0A8X6HVP1</accession>
<comment type="caution">
    <text evidence="1">The sequence shown here is derived from an EMBL/GenBank/DDBJ whole genome shotgun (WGS) entry which is preliminary data.</text>
</comment>
<gene>
    <name evidence="1" type="ORF">TNCT_306991</name>
</gene>